<dbReference type="InterPro" id="IPR024788">
    <property type="entry name" value="Malectin-like_Carb-bd_dom"/>
</dbReference>
<sequence length="153" mass="17318">MARSASISVCVARSGDGTPFISALELRPMTPSMYPTVARNYSLFLLVRSDYGSLSTSPTRYPDDEFDRIWQSETSDNILYINTTDNISGEPLLEIPSAIYRTALVSDSIRWSWDFEQSGDYFIALAFAEIETLNIAEVREFTLSIDGEWKYLD</sequence>
<dbReference type="PANTHER" id="PTHR45631">
    <property type="entry name" value="OS07G0107800 PROTEIN-RELATED"/>
    <property type="match status" value="1"/>
</dbReference>
<evidence type="ECO:0000313" key="4">
    <source>
        <dbReference type="Proteomes" id="UP000824469"/>
    </source>
</evidence>
<feature type="non-terminal residue" evidence="3">
    <location>
        <position position="153"/>
    </location>
</feature>
<comment type="subcellular location">
    <subcellularLocation>
        <location evidence="1">Membrane</location>
        <topology evidence="1">Single-pass membrane protein</topology>
    </subcellularLocation>
</comment>
<keyword evidence="4" id="KW-1185">Reference proteome</keyword>
<dbReference type="GO" id="GO:0016020">
    <property type="term" value="C:membrane"/>
    <property type="evidence" value="ECO:0007669"/>
    <property type="project" value="UniProtKB-SubCell"/>
</dbReference>
<comment type="caution">
    <text evidence="3">The sequence shown here is derived from an EMBL/GenBank/DDBJ whole genome shotgun (WGS) entry which is preliminary data.</text>
</comment>
<accession>A0AA38F604</accession>
<protein>
    <recommendedName>
        <fullName evidence="2">Malectin-like domain-containing protein</fullName>
    </recommendedName>
</protein>
<dbReference type="Pfam" id="PF12819">
    <property type="entry name" value="Malectin_like"/>
    <property type="match status" value="1"/>
</dbReference>
<reference evidence="3 4" key="1">
    <citation type="journal article" date="2021" name="Nat. Plants">
        <title>The Taxus genome provides insights into paclitaxel biosynthesis.</title>
        <authorList>
            <person name="Xiong X."/>
            <person name="Gou J."/>
            <person name="Liao Q."/>
            <person name="Li Y."/>
            <person name="Zhou Q."/>
            <person name="Bi G."/>
            <person name="Li C."/>
            <person name="Du R."/>
            <person name="Wang X."/>
            <person name="Sun T."/>
            <person name="Guo L."/>
            <person name="Liang H."/>
            <person name="Lu P."/>
            <person name="Wu Y."/>
            <person name="Zhang Z."/>
            <person name="Ro D.K."/>
            <person name="Shang Y."/>
            <person name="Huang S."/>
            <person name="Yan J."/>
        </authorList>
    </citation>
    <scope>NUCLEOTIDE SEQUENCE [LARGE SCALE GENOMIC DNA]</scope>
    <source>
        <strain evidence="3">Ta-2019</strain>
    </source>
</reference>
<evidence type="ECO:0000256" key="1">
    <source>
        <dbReference type="ARBA" id="ARBA00004167"/>
    </source>
</evidence>
<proteinExistence type="predicted"/>
<evidence type="ECO:0000259" key="2">
    <source>
        <dbReference type="Pfam" id="PF12819"/>
    </source>
</evidence>
<dbReference type="EMBL" id="JAHRHJ020003813">
    <property type="protein sequence ID" value="KAH9289557.1"/>
    <property type="molecule type" value="Genomic_DNA"/>
</dbReference>
<organism evidence="3 4">
    <name type="scientific">Taxus chinensis</name>
    <name type="common">Chinese yew</name>
    <name type="synonym">Taxus wallichiana var. chinensis</name>
    <dbReference type="NCBI Taxonomy" id="29808"/>
    <lineage>
        <taxon>Eukaryota</taxon>
        <taxon>Viridiplantae</taxon>
        <taxon>Streptophyta</taxon>
        <taxon>Embryophyta</taxon>
        <taxon>Tracheophyta</taxon>
        <taxon>Spermatophyta</taxon>
        <taxon>Pinopsida</taxon>
        <taxon>Pinidae</taxon>
        <taxon>Conifers II</taxon>
        <taxon>Cupressales</taxon>
        <taxon>Taxaceae</taxon>
        <taxon>Taxus</taxon>
    </lineage>
</organism>
<feature type="domain" description="Malectin-like" evidence="2">
    <location>
        <begin position="2"/>
        <end position="148"/>
    </location>
</feature>
<dbReference type="Gene3D" id="2.60.120.430">
    <property type="entry name" value="Galactose-binding lectin"/>
    <property type="match status" value="1"/>
</dbReference>
<name>A0AA38F604_TAXCH</name>
<gene>
    <name evidence="3" type="ORF">KI387_033674</name>
</gene>
<evidence type="ECO:0000313" key="3">
    <source>
        <dbReference type="EMBL" id="KAH9289557.1"/>
    </source>
</evidence>
<dbReference type="Proteomes" id="UP000824469">
    <property type="component" value="Unassembled WGS sequence"/>
</dbReference>
<dbReference type="AlphaFoldDB" id="A0AA38F604"/>